<feature type="compositionally biased region" description="Low complexity" evidence="20">
    <location>
        <begin position="800"/>
        <end position="819"/>
    </location>
</feature>
<evidence type="ECO:0000256" key="8">
    <source>
        <dbReference type="ARBA" id="ARBA00022741"/>
    </source>
</evidence>
<dbReference type="InterPro" id="IPR001480">
    <property type="entry name" value="Bulb-type_lectin_dom"/>
</dbReference>
<evidence type="ECO:0000256" key="21">
    <source>
        <dbReference type="SAM" id="SignalP"/>
    </source>
</evidence>
<evidence type="ECO:0000256" key="7">
    <source>
        <dbReference type="ARBA" id="ARBA00022734"/>
    </source>
</evidence>
<dbReference type="SUPFAM" id="SSF51110">
    <property type="entry name" value="alpha-D-mannose-specific plant lectins"/>
    <property type="match status" value="1"/>
</dbReference>
<dbReference type="Gene3D" id="2.90.10.10">
    <property type="entry name" value="Bulb-type lectin domain"/>
    <property type="match status" value="2"/>
</dbReference>
<keyword evidence="15" id="KW-0325">Glycoprotein</keyword>
<evidence type="ECO:0000256" key="10">
    <source>
        <dbReference type="ARBA" id="ARBA00022840"/>
    </source>
</evidence>
<evidence type="ECO:0000256" key="1">
    <source>
        <dbReference type="ARBA" id="ARBA00004479"/>
    </source>
</evidence>
<dbReference type="GO" id="GO:0005524">
    <property type="term" value="F:ATP binding"/>
    <property type="evidence" value="ECO:0007669"/>
    <property type="project" value="UniProtKB-UniRule"/>
</dbReference>
<dbReference type="InterPro" id="IPR024171">
    <property type="entry name" value="SRK-like_kinase"/>
</dbReference>
<dbReference type="FunFam" id="2.90.10.30:FF:000001">
    <property type="entry name" value="Serine/threonine-protein kinase"/>
    <property type="match status" value="1"/>
</dbReference>
<feature type="domain" description="Bulb-type lectin" evidence="23">
    <location>
        <begin position="33"/>
        <end position="166"/>
    </location>
</feature>
<evidence type="ECO:0000259" key="22">
    <source>
        <dbReference type="PROSITE" id="PS50011"/>
    </source>
</evidence>
<keyword evidence="4 18" id="KW-0808">Transferase</keyword>
<keyword evidence="5" id="KW-0812">Transmembrane</keyword>
<evidence type="ECO:0000256" key="11">
    <source>
        <dbReference type="ARBA" id="ARBA00022989"/>
    </source>
</evidence>
<dbReference type="FunFam" id="3.30.200.20:FF:000059">
    <property type="entry name" value="S-receptor-like serine/threonine-protein kinase"/>
    <property type="match status" value="1"/>
</dbReference>
<dbReference type="GO" id="GO:0016020">
    <property type="term" value="C:membrane"/>
    <property type="evidence" value="ECO:0007669"/>
    <property type="project" value="UniProtKB-SubCell"/>
</dbReference>
<keyword evidence="14" id="KW-0675">Receptor</keyword>
<dbReference type="InterPro" id="IPR051343">
    <property type="entry name" value="G-type_lectin_kinases/EP1-like"/>
</dbReference>
<dbReference type="SMR" id="A0A3B6RKA2"/>
<organism evidence="24">
    <name type="scientific">Triticum aestivum</name>
    <name type="common">Wheat</name>
    <dbReference type="NCBI Taxonomy" id="4565"/>
    <lineage>
        <taxon>Eukaryota</taxon>
        <taxon>Viridiplantae</taxon>
        <taxon>Streptophyta</taxon>
        <taxon>Embryophyta</taxon>
        <taxon>Tracheophyta</taxon>
        <taxon>Spermatophyta</taxon>
        <taxon>Magnoliopsida</taxon>
        <taxon>Liliopsida</taxon>
        <taxon>Poales</taxon>
        <taxon>Poaceae</taxon>
        <taxon>BOP clade</taxon>
        <taxon>Pooideae</taxon>
        <taxon>Triticodae</taxon>
        <taxon>Triticeae</taxon>
        <taxon>Triticinae</taxon>
        <taxon>Triticum</taxon>
    </lineage>
</organism>
<evidence type="ECO:0000256" key="18">
    <source>
        <dbReference type="PIRNR" id="PIRNR000641"/>
    </source>
</evidence>
<keyword evidence="2 18" id="KW-0723">Serine/threonine-protein kinase</keyword>
<evidence type="ECO:0000256" key="5">
    <source>
        <dbReference type="ARBA" id="ARBA00022692"/>
    </source>
</evidence>
<dbReference type="GO" id="GO:0106310">
    <property type="term" value="F:protein serine kinase activity"/>
    <property type="evidence" value="ECO:0007669"/>
    <property type="project" value="RHEA"/>
</dbReference>
<dbReference type="Gramene" id="TraesNOR7A03G04016950.1">
    <property type="protein sequence ID" value="TraesNOR7A03G04016950.1.CDS1"/>
    <property type="gene ID" value="TraesNOR7A03G04016950"/>
</dbReference>
<sequence>MKPLGTSPSSGLHLAPLLIVLLMHRPHLLVVVADNLTAGSSLRPPQYITCPSGDFAFGFRALDYDPSHFLLAVWFNLNLDLAADPRQKKVVWYAKDPVSDSAIMATGQAVFSITPHGELLLTDSTTGGNIWTNPSPGQSGNVLTLQDSGNLQFIAIGGSAVVWETFGHPTDTLLPGQTMASGAKLQSKQSDTDFSAGRFSLYVQANGNIVLYLMNLAGDNMDSYNSYWRTGTDQPGQTQDGNTTLFFDSPGHLHYQIKDGTMHDLTPPVPNSAVSYYQHATLDPDGIVRVYILQKNATGRRNVPWTIFGLFPSNGCNSSTTGWEGMCGPNSYCVYGPNNKLDCECPSGYSFIDPRLKYRGCTPVFVPQSCDGKNRPSEFSLLKLPNTTWSLSSYRGYSYTTEEQCDNSCLRDCFCTATLFDGKVCYKMALLAGAGWQEGSLNMKASIKVRTSSLPMPTSPRRPLPYLLLICSVLLMLAAASSLMLQGCLWKKNTNHDFLRVFTGKELYKATNGFHKLLGKGGFGEVYHGVIMSPHTSDVAVKKLINSNEYSEREFTNEVQSIGRIHHRNLVRMVGYCKEREQRMLVFEFMPGGSLRSFLFQPQRPLWTWRVEAAIGIAKGLEYLHEGCDYPIIHCDIKPDNILLDGKSNPKITDFGIAELLNNQQMHTTVTNIRGTRGYIAPEWFQNDRRIDTKVDVYSFGVVLLEMICCRKCQDPVTGQDGDDSVTLFWWAGQLVCHGRIEVLLHGDDDAMEDLVRVERFSRVAFWCIEPNPLLRPTMHQVVQMLEGVVEVGLLPDPPSSTDSPPLISSVDRSASLSSDTPLTPLQVE</sequence>
<dbReference type="GO" id="GO:0030246">
    <property type="term" value="F:carbohydrate binding"/>
    <property type="evidence" value="ECO:0007669"/>
    <property type="project" value="UniProtKB-KW"/>
</dbReference>
<dbReference type="OMA" id="YNAYWAT"/>
<evidence type="ECO:0000313" key="24">
    <source>
        <dbReference type="EnsemblPlants" id="TraesCS7A02G401400.1.cds1"/>
    </source>
</evidence>
<accession>A0A3B6RKA2</accession>
<reference evidence="24" key="1">
    <citation type="submission" date="2018-08" db="EMBL/GenBank/DDBJ databases">
        <authorList>
            <person name="Rossello M."/>
        </authorList>
    </citation>
    <scope>NUCLEOTIDE SEQUENCE [LARGE SCALE GENOMIC DNA]</scope>
    <source>
        <strain evidence="24">cv. Chinese Spring</strain>
    </source>
</reference>
<comment type="subcellular location">
    <subcellularLocation>
        <location evidence="1">Membrane</location>
        <topology evidence="1">Single-pass type I membrane protein</topology>
    </subcellularLocation>
</comment>
<dbReference type="AlphaFoldDB" id="A0A3B6RKA2"/>
<keyword evidence="9 18" id="KW-0418">Kinase</keyword>
<name>A0A3B6RKA2_WHEAT</name>
<keyword evidence="8 18" id="KW-0547">Nucleotide-binding</keyword>
<evidence type="ECO:0000256" key="20">
    <source>
        <dbReference type="SAM" id="MobiDB-lite"/>
    </source>
</evidence>
<dbReference type="Gene3D" id="3.30.200.20">
    <property type="entry name" value="Phosphorylase Kinase, domain 1"/>
    <property type="match status" value="1"/>
</dbReference>
<keyword evidence="25" id="KW-1185">Reference proteome</keyword>
<dbReference type="GO" id="GO:0051707">
    <property type="term" value="P:response to other organism"/>
    <property type="evidence" value="ECO:0007669"/>
    <property type="project" value="UniProtKB-ARBA"/>
</dbReference>
<evidence type="ECO:0000256" key="15">
    <source>
        <dbReference type="ARBA" id="ARBA00023180"/>
    </source>
</evidence>
<dbReference type="Gramene" id="TraesCS7A03G0971800.1">
    <property type="protein sequence ID" value="TraesCS7A03G0971800.1.CDS1"/>
    <property type="gene ID" value="TraesCS7A03G0971800"/>
</dbReference>
<dbReference type="InterPro" id="IPR017441">
    <property type="entry name" value="Protein_kinase_ATP_BS"/>
</dbReference>
<dbReference type="SUPFAM" id="SSF56112">
    <property type="entry name" value="Protein kinase-like (PK-like)"/>
    <property type="match status" value="1"/>
</dbReference>
<dbReference type="PROSITE" id="PS00107">
    <property type="entry name" value="PROTEIN_KINASE_ATP"/>
    <property type="match status" value="1"/>
</dbReference>
<evidence type="ECO:0000256" key="2">
    <source>
        <dbReference type="ARBA" id="ARBA00022527"/>
    </source>
</evidence>
<feature type="binding site" evidence="19">
    <location>
        <position position="543"/>
    </location>
    <ligand>
        <name>ATP</name>
        <dbReference type="ChEBI" id="CHEBI:30616"/>
    </ligand>
</feature>
<dbReference type="GO" id="GO:0004674">
    <property type="term" value="F:protein serine/threonine kinase activity"/>
    <property type="evidence" value="ECO:0007669"/>
    <property type="project" value="UniProtKB-KW"/>
</dbReference>
<comment type="similarity">
    <text evidence="18">Belongs to the protein kinase superfamily. Ser/Thr protein kinase family.</text>
</comment>
<evidence type="ECO:0000256" key="17">
    <source>
        <dbReference type="ARBA" id="ARBA00048679"/>
    </source>
</evidence>
<proteinExistence type="inferred from homology"/>
<keyword evidence="10 18" id="KW-0067">ATP-binding</keyword>
<evidence type="ECO:0000256" key="13">
    <source>
        <dbReference type="ARBA" id="ARBA00023157"/>
    </source>
</evidence>
<feature type="chain" id="PRO_5043180368" description="Receptor-like serine/threonine-protein kinase" evidence="21">
    <location>
        <begin position="34"/>
        <end position="829"/>
    </location>
</feature>
<protein>
    <recommendedName>
        <fullName evidence="18">Receptor-like serine/threonine-protein kinase</fullName>
        <ecNumber evidence="18">2.7.11.1</ecNumber>
    </recommendedName>
</protein>
<evidence type="ECO:0000256" key="14">
    <source>
        <dbReference type="ARBA" id="ARBA00023170"/>
    </source>
</evidence>
<comment type="catalytic activity">
    <reaction evidence="17 18">
        <text>L-seryl-[protein] + ATP = O-phospho-L-seryl-[protein] + ADP + H(+)</text>
        <dbReference type="Rhea" id="RHEA:17989"/>
        <dbReference type="Rhea" id="RHEA-COMP:9863"/>
        <dbReference type="Rhea" id="RHEA-COMP:11604"/>
        <dbReference type="ChEBI" id="CHEBI:15378"/>
        <dbReference type="ChEBI" id="CHEBI:29999"/>
        <dbReference type="ChEBI" id="CHEBI:30616"/>
        <dbReference type="ChEBI" id="CHEBI:83421"/>
        <dbReference type="ChEBI" id="CHEBI:456216"/>
        <dbReference type="EC" id="2.7.11.1"/>
    </reaction>
</comment>
<evidence type="ECO:0000256" key="19">
    <source>
        <dbReference type="PROSITE-ProRule" id="PRU10141"/>
    </source>
</evidence>
<keyword evidence="6 21" id="KW-0732">Signal</keyword>
<dbReference type="Gramene" id="TraesSTA7A03G03969050.1">
    <property type="protein sequence ID" value="TraesSTA7A03G03969050.1.CDS1"/>
    <property type="gene ID" value="TraesSTA7A03G03969050"/>
</dbReference>
<dbReference type="PROSITE" id="PS50011">
    <property type="entry name" value="PROTEIN_KINASE_DOM"/>
    <property type="match status" value="1"/>
</dbReference>
<dbReference type="Gramene" id="TraesKAR7A01G0371520.1">
    <property type="protein sequence ID" value="cds.TraesKAR7A01G0371520.1"/>
    <property type="gene ID" value="TraesKAR7A01G0371520"/>
</dbReference>
<dbReference type="EnsemblPlants" id="TraesCS7A02G401400.1">
    <property type="protein sequence ID" value="TraesCS7A02G401400.1.cds1"/>
    <property type="gene ID" value="TraesCS7A02G401400"/>
</dbReference>
<keyword evidence="13" id="KW-1015">Disulfide bond</keyword>
<dbReference type="InterPro" id="IPR000719">
    <property type="entry name" value="Prot_kinase_dom"/>
</dbReference>
<evidence type="ECO:0000256" key="4">
    <source>
        <dbReference type="ARBA" id="ARBA00022679"/>
    </source>
</evidence>
<dbReference type="OrthoDB" id="5857966at2759"/>
<dbReference type="SMART" id="SM00220">
    <property type="entry name" value="S_TKc"/>
    <property type="match status" value="1"/>
</dbReference>
<dbReference type="Gene3D" id="1.10.510.10">
    <property type="entry name" value="Transferase(Phosphotransferase) domain 1"/>
    <property type="match status" value="1"/>
</dbReference>
<keyword evidence="12" id="KW-0472">Membrane</keyword>
<dbReference type="Pfam" id="PF00069">
    <property type="entry name" value="Pkinase"/>
    <property type="match status" value="1"/>
</dbReference>
<evidence type="ECO:0000256" key="3">
    <source>
        <dbReference type="ARBA" id="ARBA00022536"/>
    </source>
</evidence>
<dbReference type="SMART" id="SM00108">
    <property type="entry name" value="B_lectin"/>
    <property type="match status" value="1"/>
</dbReference>
<keyword evidence="3" id="KW-0245">EGF-like domain</keyword>
<feature type="compositionally biased region" description="Polar residues" evidence="20">
    <location>
        <begin position="820"/>
        <end position="829"/>
    </location>
</feature>
<dbReference type="PANTHER" id="PTHR47976">
    <property type="entry name" value="G-TYPE LECTIN S-RECEPTOR-LIKE SERINE/THREONINE-PROTEIN KINASE SD2-5"/>
    <property type="match status" value="1"/>
</dbReference>
<dbReference type="Proteomes" id="UP000019116">
    <property type="component" value="Chromosome 7A"/>
</dbReference>
<feature type="signal peptide" evidence="21">
    <location>
        <begin position="1"/>
        <end position="33"/>
    </location>
</feature>
<dbReference type="EC" id="2.7.11.1" evidence="18"/>
<comment type="catalytic activity">
    <reaction evidence="16 18">
        <text>L-threonyl-[protein] + ATP = O-phospho-L-threonyl-[protein] + ADP + H(+)</text>
        <dbReference type="Rhea" id="RHEA:46608"/>
        <dbReference type="Rhea" id="RHEA-COMP:11060"/>
        <dbReference type="Rhea" id="RHEA-COMP:11605"/>
        <dbReference type="ChEBI" id="CHEBI:15378"/>
        <dbReference type="ChEBI" id="CHEBI:30013"/>
        <dbReference type="ChEBI" id="CHEBI:30616"/>
        <dbReference type="ChEBI" id="CHEBI:61977"/>
        <dbReference type="ChEBI" id="CHEBI:456216"/>
        <dbReference type="EC" id="2.7.11.1"/>
    </reaction>
</comment>
<dbReference type="FunFam" id="1.10.510.10:FF:000384">
    <property type="entry name" value="G-type lectin S-receptor-like serine/threonine-protein kinase"/>
    <property type="match status" value="1"/>
</dbReference>
<evidence type="ECO:0000256" key="12">
    <source>
        <dbReference type="ARBA" id="ARBA00023136"/>
    </source>
</evidence>
<dbReference type="InterPro" id="IPR011009">
    <property type="entry name" value="Kinase-like_dom_sf"/>
</dbReference>
<dbReference type="Pfam" id="PF01453">
    <property type="entry name" value="B_lectin"/>
    <property type="match status" value="1"/>
</dbReference>
<evidence type="ECO:0000256" key="9">
    <source>
        <dbReference type="ARBA" id="ARBA00022777"/>
    </source>
</evidence>
<evidence type="ECO:0000256" key="16">
    <source>
        <dbReference type="ARBA" id="ARBA00047899"/>
    </source>
</evidence>
<evidence type="ECO:0000313" key="25">
    <source>
        <dbReference type="Proteomes" id="UP000019116"/>
    </source>
</evidence>
<dbReference type="PROSITE" id="PS00108">
    <property type="entry name" value="PROTEIN_KINASE_ST"/>
    <property type="match status" value="1"/>
</dbReference>
<dbReference type="PROSITE" id="PS50927">
    <property type="entry name" value="BULB_LECTIN"/>
    <property type="match status" value="1"/>
</dbReference>
<feature type="domain" description="Protein kinase" evidence="22">
    <location>
        <begin position="512"/>
        <end position="790"/>
    </location>
</feature>
<dbReference type="Gramene" id="TraesCS7A02G401400.1">
    <property type="protein sequence ID" value="TraesCS7A02G401400.1.cds1"/>
    <property type="gene ID" value="TraesCS7A02G401400"/>
</dbReference>
<evidence type="ECO:0000256" key="6">
    <source>
        <dbReference type="ARBA" id="ARBA00022729"/>
    </source>
</evidence>
<evidence type="ECO:0000259" key="23">
    <source>
        <dbReference type="PROSITE" id="PS50927"/>
    </source>
</evidence>
<dbReference type="PIRSF" id="PIRSF000641">
    <property type="entry name" value="SRK"/>
    <property type="match status" value="1"/>
</dbReference>
<dbReference type="InterPro" id="IPR008271">
    <property type="entry name" value="Ser/Thr_kinase_AS"/>
</dbReference>
<feature type="region of interest" description="Disordered" evidence="20">
    <location>
        <begin position="796"/>
        <end position="829"/>
    </location>
</feature>
<dbReference type="InterPro" id="IPR036426">
    <property type="entry name" value="Bulb-type_lectin_dom_sf"/>
</dbReference>
<keyword evidence="7" id="KW-0430">Lectin</keyword>
<dbReference type="STRING" id="4565.A0A3B6RKA2"/>
<dbReference type="PANTHER" id="PTHR47976:SF77">
    <property type="entry name" value="RECEPTOR-LIKE SERINE_THREONINE-PROTEIN KINASE"/>
    <property type="match status" value="1"/>
</dbReference>
<reference evidence="24" key="2">
    <citation type="submission" date="2018-10" db="UniProtKB">
        <authorList>
            <consortium name="EnsemblPlants"/>
        </authorList>
    </citation>
    <scope>IDENTIFICATION</scope>
</reference>
<keyword evidence="11" id="KW-1133">Transmembrane helix</keyword>